<feature type="domain" description="AB hydrolase-1" evidence="2">
    <location>
        <begin position="125"/>
        <end position="266"/>
    </location>
</feature>
<dbReference type="RefSeq" id="WP_246711908.1">
    <property type="nucleotide sequence ID" value="NZ_JACGXN010000010.1"/>
</dbReference>
<dbReference type="InterPro" id="IPR029058">
    <property type="entry name" value="AB_hydrolase_fold"/>
</dbReference>
<reference evidence="3 4" key="1">
    <citation type="submission" date="2020-07" db="EMBL/GenBank/DDBJ databases">
        <title>Genomic Encyclopedia of Type Strains, Phase IV (KMG-V): Genome sequencing to study the core and pangenomes of soil and plant-associated prokaryotes.</title>
        <authorList>
            <person name="Whitman W."/>
        </authorList>
    </citation>
    <scope>NUCLEOTIDE SEQUENCE [LARGE SCALE GENOMIC DNA]</scope>
    <source>
        <strain evidence="3 4">AN3</strain>
    </source>
</reference>
<dbReference type="Proteomes" id="UP000549052">
    <property type="component" value="Unassembled WGS sequence"/>
</dbReference>
<evidence type="ECO:0000259" key="2">
    <source>
        <dbReference type="Pfam" id="PF00561"/>
    </source>
</evidence>
<comment type="caution">
    <text evidence="3">The sequence shown here is derived from an EMBL/GenBank/DDBJ whole genome shotgun (WGS) entry which is preliminary data.</text>
</comment>
<organism evidence="3 4">
    <name type="scientific">Phyllobacterium myrsinacearum</name>
    <dbReference type="NCBI Taxonomy" id="28101"/>
    <lineage>
        <taxon>Bacteria</taxon>
        <taxon>Pseudomonadati</taxon>
        <taxon>Pseudomonadota</taxon>
        <taxon>Alphaproteobacteria</taxon>
        <taxon>Hyphomicrobiales</taxon>
        <taxon>Phyllobacteriaceae</taxon>
        <taxon>Phyllobacterium</taxon>
    </lineage>
</organism>
<accession>A0A839ELI2</accession>
<evidence type="ECO:0000256" key="1">
    <source>
        <dbReference type="ARBA" id="ARBA00022801"/>
    </source>
</evidence>
<dbReference type="EMBL" id="JACGXN010000010">
    <property type="protein sequence ID" value="MBA8880911.1"/>
    <property type="molecule type" value="Genomic_DNA"/>
</dbReference>
<dbReference type="InterPro" id="IPR000639">
    <property type="entry name" value="Epox_hydrolase-like"/>
</dbReference>
<dbReference type="AlphaFoldDB" id="A0A839ELI2"/>
<keyword evidence="1" id="KW-0378">Hydrolase</keyword>
<dbReference type="PRINTS" id="PR00412">
    <property type="entry name" value="EPOXHYDRLASE"/>
</dbReference>
<keyword evidence="4" id="KW-1185">Reference proteome</keyword>
<dbReference type="PANTHER" id="PTHR43329">
    <property type="entry name" value="EPOXIDE HYDROLASE"/>
    <property type="match status" value="1"/>
</dbReference>
<dbReference type="Gene3D" id="3.40.50.1820">
    <property type="entry name" value="alpha/beta hydrolase"/>
    <property type="match status" value="1"/>
</dbReference>
<evidence type="ECO:0000313" key="3">
    <source>
        <dbReference type="EMBL" id="MBA8880911.1"/>
    </source>
</evidence>
<evidence type="ECO:0000313" key="4">
    <source>
        <dbReference type="Proteomes" id="UP000549052"/>
    </source>
</evidence>
<sequence>MRDYRANRKKMIDLHYEVRRFNIVSLMAKNGACLSLPISKTGKTISKQVYVQQSANGGHDMTGQLSLIRTAAGLTLNRRSILLGIGAAALSGAAAGKPASMLVSRTLSTPRHTTRYIECGPADGPLMIFLHGWPGNGLIWHAQIDAFAADGWHCVAPDLRGYGGSSAPVANDAYTVEEVVTDMAELHDHLGGKPAIWVGHDWGSPVAGALAAHEPKRSRGVVLTSLAYFPGAFALPTLIPLVDRTLYPADQYPDGQWDYYRYYKTHFEAAVADLDADLEATLASVYRPASPNAIGKISPSAMITRNGGRYGAAHRAPPTQPDPALWPPADFDVMVEGFKARGFRPACAWYLNDDANIAYARMAPNGGRLSQPVLYVNGDFDQICSVAGNRQGEPMRAACADLTVVSVPAGHWLPLERKAEHILAIRTWLQNEKL</sequence>
<gene>
    <name evidence="3" type="ORF">FHW16_004646</name>
</gene>
<proteinExistence type="predicted"/>
<dbReference type="GO" id="GO:0016787">
    <property type="term" value="F:hydrolase activity"/>
    <property type="evidence" value="ECO:0007669"/>
    <property type="project" value="UniProtKB-KW"/>
</dbReference>
<dbReference type="SUPFAM" id="SSF53474">
    <property type="entry name" value="alpha/beta-Hydrolases"/>
    <property type="match status" value="1"/>
</dbReference>
<protein>
    <submittedName>
        <fullName evidence="3">Pimeloyl-ACP methyl ester carboxylesterase</fullName>
    </submittedName>
</protein>
<name>A0A839ELI2_9HYPH</name>
<dbReference type="InterPro" id="IPR000073">
    <property type="entry name" value="AB_hydrolase_1"/>
</dbReference>
<dbReference type="Pfam" id="PF00561">
    <property type="entry name" value="Abhydrolase_1"/>
    <property type="match status" value="1"/>
</dbReference>